<dbReference type="InterPro" id="IPR001647">
    <property type="entry name" value="HTH_TetR"/>
</dbReference>
<sequence>MSGLRERQKADRRKRIIAAARALFAKYGHENTTIEAIAEHAGVSGVTVHNYYGTKSGVLLALVAESDRELVEKLGPMLAGHSGTLTDLTLRFARIVRDHVLTGLDKGIWRQVIAASITDTESRFGKSYRALDHQLSLALVREVEALQAAGKVPADIVAYDLGKALFHVQNTRFIQYVSSEEITSEEVDALLQRDLKALFSVGAALQAG</sequence>
<organism evidence="6 7">
    <name type="scientific">Acidimangrovimonas pyrenivorans</name>
    <dbReference type="NCBI Taxonomy" id="2030798"/>
    <lineage>
        <taxon>Bacteria</taxon>
        <taxon>Pseudomonadati</taxon>
        <taxon>Pseudomonadota</taxon>
        <taxon>Alphaproteobacteria</taxon>
        <taxon>Rhodobacterales</taxon>
        <taxon>Paracoccaceae</taxon>
        <taxon>Acidimangrovimonas</taxon>
    </lineage>
</organism>
<dbReference type="InterPro" id="IPR009057">
    <property type="entry name" value="Homeodomain-like_sf"/>
</dbReference>
<evidence type="ECO:0000313" key="6">
    <source>
        <dbReference type="EMBL" id="MFC2967656.1"/>
    </source>
</evidence>
<dbReference type="Proteomes" id="UP001595443">
    <property type="component" value="Unassembled WGS sequence"/>
</dbReference>
<dbReference type="PANTHER" id="PTHR30055">
    <property type="entry name" value="HTH-TYPE TRANSCRIPTIONAL REGULATOR RUTR"/>
    <property type="match status" value="1"/>
</dbReference>
<dbReference type="Gene3D" id="1.10.357.10">
    <property type="entry name" value="Tetracycline Repressor, domain 2"/>
    <property type="match status" value="1"/>
</dbReference>
<dbReference type="PRINTS" id="PR00455">
    <property type="entry name" value="HTHTETR"/>
</dbReference>
<evidence type="ECO:0000256" key="1">
    <source>
        <dbReference type="ARBA" id="ARBA00023015"/>
    </source>
</evidence>
<dbReference type="RefSeq" id="WP_377832307.1">
    <property type="nucleotide sequence ID" value="NZ_JBHRSK010000004.1"/>
</dbReference>
<feature type="domain" description="HTH tetR-type" evidence="5">
    <location>
        <begin position="10"/>
        <end position="70"/>
    </location>
</feature>
<keyword evidence="1" id="KW-0805">Transcription regulation</keyword>
<evidence type="ECO:0000256" key="2">
    <source>
        <dbReference type="ARBA" id="ARBA00023125"/>
    </source>
</evidence>
<dbReference type="PROSITE" id="PS50977">
    <property type="entry name" value="HTH_TETR_2"/>
    <property type="match status" value="1"/>
</dbReference>
<accession>A0ABV7AF31</accession>
<dbReference type="SUPFAM" id="SSF46689">
    <property type="entry name" value="Homeodomain-like"/>
    <property type="match status" value="1"/>
</dbReference>
<dbReference type="InterPro" id="IPR050109">
    <property type="entry name" value="HTH-type_TetR-like_transc_reg"/>
</dbReference>
<evidence type="ECO:0000313" key="7">
    <source>
        <dbReference type="Proteomes" id="UP001595443"/>
    </source>
</evidence>
<reference evidence="7" key="1">
    <citation type="journal article" date="2019" name="Int. J. Syst. Evol. Microbiol.">
        <title>The Global Catalogue of Microorganisms (GCM) 10K type strain sequencing project: providing services to taxonomists for standard genome sequencing and annotation.</title>
        <authorList>
            <consortium name="The Broad Institute Genomics Platform"/>
            <consortium name="The Broad Institute Genome Sequencing Center for Infectious Disease"/>
            <person name="Wu L."/>
            <person name="Ma J."/>
        </authorList>
    </citation>
    <scope>NUCLEOTIDE SEQUENCE [LARGE SCALE GENOMIC DNA]</scope>
    <source>
        <strain evidence="7">KCTC 62192</strain>
    </source>
</reference>
<comment type="caution">
    <text evidence="6">The sequence shown here is derived from an EMBL/GenBank/DDBJ whole genome shotgun (WGS) entry which is preliminary data.</text>
</comment>
<dbReference type="EMBL" id="JBHRSK010000004">
    <property type="protein sequence ID" value="MFC2967656.1"/>
    <property type="molecule type" value="Genomic_DNA"/>
</dbReference>
<evidence type="ECO:0000256" key="3">
    <source>
        <dbReference type="ARBA" id="ARBA00023163"/>
    </source>
</evidence>
<keyword evidence="3" id="KW-0804">Transcription</keyword>
<keyword evidence="2 4" id="KW-0238">DNA-binding</keyword>
<keyword evidence="7" id="KW-1185">Reference proteome</keyword>
<gene>
    <name evidence="6" type="ORF">ACFOES_06085</name>
</gene>
<proteinExistence type="predicted"/>
<evidence type="ECO:0000256" key="4">
    <source>
        <dbReference type="PROSITE-ProRule" id="PRU00335"/>
    </source>
</evidence>
<feature type="DNA-binding region" description="H-T-H motif" evidence="4">
    <location>
        <begin position="33"/>
        <end position="52"/>
    </location>
</feature>
<protein>
    <submittedName>
        <fullName evidence="6">TetR/AcrR family transcriptional regulator</fullName>
    </submittedName>
</protein>
<name>A0ABV7AF31_9RHOB</name>
<evidence type="ECO:0000259" key="5">
    <source>
        <dbReference type="PROSITE" id="PS50977"/>
    </source>
</evidence>
<dbReference type="Pfam" id="PF00440">
    <property type="entry name" value="TetR_N"/>
    <property type="match status" value="1"/>
</dbReference>
<dbReference type="PANTHER" id="PTHR30055:SF234">
    <property type="entry name" value="HTH-TYPE TRANSCRIPTIONAL REGULATOR BETI"/>
    <property type="match status" value="1"/>
</dbReference>